<dbReference type="InterPro" id="IPR002241">
    <property type="entry name" value="Glyco_hydro_27"/>
</dbReference>
<dbReference type="PROSITE" id="PS00512">
    <property type="entry name" value="ALPHA_GALACTOSIDASE"/>
    <property type="match status" value="1"/>
</dbReference>
<dbReference type="InterPro" id="IPR013780">
    <property type="entry name" value="Glyco_hydro_b"/>
</dbReference>
<keyword evidence="6 12" id="KW-0732">Signal</keyword>
<feature type="signal peptide" evidence="12">
    <location>
        <begin position="1"/>
        <end position="21"/>
    </location>
</feature>
<comment type="function">
    <text evidence="2">Hydrolyzes a variety of simple alpha-D-galactoside as well as more complex molecules such as oligosaccharides and polysaccharides.</text>
</comment>
<evidence type="ECO:0000256" key="11">
    <source>
        <dbReference type="RuleBase" id="RU361168"/>
    </source>
</evidence>
<dbReference type="SUPFAM" id="SSF51445">
    <property type="entry name" value="(Trans)glycosidases"/>
    <property type="match status" value="1"/>
</dbReference>
<dbReference type="Pfam" id="PF16499">
    <property type="entry name" value="Melibiase_2"/>
    <property type="match status" value="2"/>
</dbReference>
<dbReference type="InterPro" id="IPR000111">
    <property type="entry name" value="Glyco_hydro_27/36_CS"/>
</dbReference>
<dbReference type="InterPro" id="IPR017853">
    <property type="entry name" value="GH"/>
</dbReference>
<dbReference type="EMBL" id="JBFXLR010000064">
    <property type="protein sequence ID" value="KAL2840595.1"/>
    <property type="molecule type" value="Genomic_DNA"/>
</dbReference>
<dbReference type="PANTHER" id="PTHR11452">
    <property type="entry name" value="ALPHA-GALACTOSIDASE/ALPHA-N-ACETYLGALACTOSAMINIDASE"/>
    <property type="match status" value="1"/>
</dbReference>
<dbReference type="CDD" id="cd14792">
    <property type="entry name" value="GH27"/>
    <property type="match status" value="1"/>
</dbReference>
<feature type="chain" id="PRO_5046423020" description="Alpha-galactosidase" evidence="12">
    <location>
        <begin position="22"/>
        <end position="435"/>
    </location>
</feature>
<feature type="domain" description="Alpha galactosidase C-terminal" evidence="13">
    <location>
        <begin position="358"/>
        <end position="430"/>
    </location>
</feature>
<evidence type="ECO:0000256" key="9">
    <source>
        <dbReference type="ARBA" id="ARBA00023180"/>
    </source>
</evidence>
<evidence type="ECO:0000256" key="10">
    <source>
        <dbReference type="ARBA" id="ARBA00023295"/>
    </source>
</evidence>
<dbReference type="Gene3D" id="3.20.20.70">
    <property type="entry name" value="Aldolase class I"/>
    <property type="match status" value="1"/>
</dbReference>
<dbReference type="PRINTS" id="PR00740">
    <property type="entry name" value="GLHYDRLASE27"/>
</dbReference>
<keyword evidence="9" id="KW-0325">Glycoprotein</keyword>
<evidence type="ECO:0000256" key="2">
    <source>
        <dbReference type="ARBA" id="ARBA00003969"/>
    </source>
</evidence>
<dbReference type="EC" id="3.2.1.22" evidence="11"/>
<gene>
    <name evidence="14" type="ORF">BJX68DRAFT_278927</name>
</gene>
<keyword evidence="8 11" id="KW-1015">Disulfide bond</keyword>
<evidence type="ECO:0000256" key="6">
    <source>
        <dbReference type="ARBA" id="ARBA00022729"/>
    </source>
</evidence>
<keyword evidence="5" id="KW-0964">Secreted</keyword>
<evidence type="ECO:0000259" key="13">
    <source>
        <dbReference type="Pfam" id="PF17801"/>
    </source>
</evidence>
<protein>
    <recommendedName>
        <fullName evidence="11">Alpha-galactosidase</fullName>
        <ecNumber evidence="11">3.2.1.22</ecNumber>
    </recommendedName>
    <alternativeName>
        <fullName evidence="11">Melibiase</fullName>
    </alternativeName>
</protein>
<comment type="caution">
    <text evidence="14">The sequence shown here is derived from an EMBL/GenBank/DDBJ whole genome shotgun (WGS) entry which is preliminary data.</text>
</comment>
<comment type="similarity">
    <text evidence="4 11">Belongs to the glycosyl hydrolase 27 family.</text>
</comment>
<evidence type="ECO:0000256" key="12">
    <source>
        <dbReference type="SAM" id="SignalP"/>
    </source>
</evidence>
<dbReference type="GO" id="GO:0016787">
    <property type="term" value="F:hydrolase activity"/>
    <property type="evidence" value="ECO:0007669"/>
    <property type="project" value="UniProtKB-KW"/>
</dbReference>
<keyword evidence="10 11" id="KW-0326">Glycosidase</keyword>
<dbReference type="PANTHER" id="PTHR11452:SF61">
    <property type="entry name" value="ALPHA-GALACTOSIDASE B-RELATED"/>
    <property type="match status" value="1"/>
</dbReference>
<dbReference type="Gene3D" id="2.60.40.1180">
    <property type="entry name" value="Golgi alpha-mannosidase II"/>
    <property type="match status" value="1"/>
</dbReference>
<sequence length="435" mass="48154">MVVVKDPAALLALSLLQLSLAYPRGEDEPGKLPAMGWNPWNTYDCNISEAIVLDAAENLVALGLRDAGYDHVNIDDCWQVKSGRDNLTSELIPDPVNFPRGIKGVADNVHALGLKLGIYSSAGTETCAEYPASLYHEEIDAASFAAWGVDYLKYDNCGVPRNWSDPYTACTDRWSNTVNGTCIGLANPAPEDYDWGTSPTAERYRRMGDALAKQDRPIQYALCPWGFAQVHTWAKGVGSSFRMSKDIRANWGRVLEILNRNSFLMNYVEFGSRPDADMLEVGVRGLTAAQERTHFAFWALMKSPLIIGASLTGLTDTQLSLLKNPRLIAFNQDTRYEKPAAPYKWGTNPDWTFNASFPAEYWSGESRAGTFIAMLNTGSAAGNKTALFSEIPELRRRRRYRIVDAWTGENLGCHSSQYTALVESHDTAVLIAKPC</sequence>
<comment type="subcellular location">
    <subcellularLocation>
        <location evidence="3">Secreted</location>
    </subcellularLocation>
</comment>
<keyword evidence="7 11" id="KW-0378">Hydrolase</keyword>
<dbReference type="InterPro" id="IPR041233">
    <property type="entry name" value="Melibiase_C"/>
</dbReference>
<evidence type="ECO:0000256" key="1">
    <source>
        <dbReference type="ARBA" id="ARBA00001255"/>
    </source>
</evidence>
<name>A0ABR4JKM5_9EURO</name>
<evidence type="ECO:0000256" key="7">
    <source>
        <dbReference type="ARBA" id="ARBA00022801"/>
    </source>
</evidence>
<dbReference type="InterPro" id="IPR013785">
    <property type="entry name" value="Aldolase_TIM"/>
</dbReference>
<dbReference type="Proteomes" id="UP001610444">
    <property type="component" value="Unassembled WGS sequence"/>
</dbReference>
<evidence type="ECO:0000256" key="4">
    <source>
        <dbReference type="ARBA" id="ARBA00009743"/>
    </source>
</evidence>
<organism evidence="14 15">
    <name type="scientific">Aspergillus pseudodeflectus</name>
    <dbReference type="NCBI Taxonomy" id="176178"/>
    <lineage>
        <taxon>Eukaryota</taxon>
        <taxon>Fungi</taxon>
        <taxon>Dikarya</taxon>
        <taxon>Ascomycota</taxon>
        <taxon>Pezizomycotina</taxon>
        <taxon>Eurotiomycetes</taxon>
        <taxon>Eurotiomycetidae</taxon>
        <taxon>Eurotiales</taxon>
        <taxon>Aspergillaceae</taxon>
        <taxon>Aspergillus</taxon>
        <taxon>Aspergillus subgen. Nidulantes</taxon>
    </lineage>
</organism>
<dbReference type="SUPFAM" id="SSF51011">
    <property type="entry name" value="Glycosyl hydrolase domain"/>
    <property type="match status" value="1"/>
</dbReference>
<accession>A0ABR4JKM5</accession>
<evidence type="ECO:0000313" key="15">
    <source>
        <dbReference type="Proteomes" id="UP001610444"/>
    </source>
</evidence>
<evidence type="ECO:0000256" key="8">
    <source>
        <dbReference type="ARBA" id="ARBA00023157"/>
    </source>
</evidence>
<dbReference type="RefSeq" id="XP_070894110.1">
    <property type="nucleotide sequence ID" value="XM_071048625.1"/>
</dbReference>
<reference evidence="14 15" key="1">
    <citation type="submission" date="2024-07" db="EMBL/GenBank/DDBJ databases">
        <title>Section-level genome sequencing and comparative genomics of Aspergillus sections Usti and Cavernicolus.</title>
        <authorList>
            <consortium name="Lawrence Berkeley National Laboratory"/>
            <person name="Nybo J.L."/>
            <person name="Vesth T.C."/>
            <person name="Theobald S."/>
            <person name="Frisvad J.C."/>
            <person name="Larsen T.O."/>
            <person name="Kjaerboelling I."/>
            <person name="Rothschild-Mancinelli K."/>
            <person name="Lyhne E.K."/>
            <person name="Kogle M.E."/>
            <person name="Barry K."/>
            <person name="Clum A."/>
            <person name="Na H."/>
            <person name="Ledsgaard L."/>
            <person name="Lin J."/>
            <person name="Lipzen A."/>
            <person name="Kuo A."/>
            <person name="Riley R."/>
            <person name="Mondo S."/>
            <person name="LaButti K."/>
            <person name="Haridas S."/>
            <person name="Pangalinan J."/>
            <person name="Salamov A.A."/>
            <person name="Simmons B.A."/>
            <person name="Magnuson J.K."/>
            <person name="Chen J."/>
            <person name="Drula E."/>
            <person name="Henrissat B."/>
            <person name="Wiebenga A."/>
            <person name="Lubbers R.J."/>
            <person name="Gomes A.C."/>
            <person name="Macurrencykelacurrency M.R."/>
            <person name="Stajich J."/>
            <person name="Grigoriev I.V."/>
            <person name="Mortensen U.H."/>
            <person name="De vries R.P."/>
            <person name="Baker S.E."/>
            <person name="Andersen M.R."/>
        </authorList>
    </citation>
    <scope>NUCLEOTIDE SEQUENCE [LARGE SCALE GENOMIC DNA]</scope>
    <source>
        <strain evidence="14 15">CBS 756.74</strain>
    </source>
</reference>
<comment type="catalytic activity">
    <reaction evidence="1 11">
        <text>Hydrolysis of terminal, non-reducing alpha-D-galactose residues in alpha-D-galactosides, including galactose oligosaccharides, galactomannans and galactolipids.</text>
        <dbReference type="EC" id="3.2.1.22"/>
    </reaction>
</comment>
<dbReference type="GeneID" id="98163789"/>
<dbReference type="Pfam" id="PF17801">
    <property type="entry name" value="Melibiase_C"/>
    <property type="match status" value="1"/>
</dbReference>
<keyword evidence="15" id="KW-1185">Reference proteome</keyword>
<evidence type="ECO:0000256" key="5">
    <source>
        <dbReference type="ARBA" id="ARBA00022525"/>
    </source>
</evidence>
<proteinExistence type="inferred from homology"/>
<evidence type="ECO:0000256" key="3">
    <source>
        <dbReference type="ARBA" id="ARBA00004613"/>
    </source>
</evidence>
<evidence type="ECO:0000313" key="14">
    <source>
        <dbReference type="EMBL" id="KAL2840595.1"/>
    </source>
</evidence>